<dbReference type="Proteomes" id="UP000636187">
    <property type="component" value="Unassembled WGS sequence"/>
</dbReference>
<evidence type="ECO:0000313" key="1">
    <source>
        <dbReference type="EMBL" id="MBD2621009.1"/>
    </source>
</evidence>
<dbReference type="EMBL" id="JACJSW010000060">
    <property type="protein sequence ID" value="MBD2621009.1"/>
    <property type="molecule type" value="Genomic_DNA"/>
</dbReference>
<reference evidence="1 2" key="1">
    <citation type="journal article" date="2020" name="ISME J.">
        <title>Comparative genomics reveals insights into cyanobacterial evolution and habitat adaptation.</title>
        <authorList>
            <person name="Chen M.Y."/>
            <person name="Teng W.K."/>
            <person name="Zhao L."/>
            <person name="Hu C.X."/>
            <person name="Zhou Y.K."/>
            <person name="Han B.P."/>
            <person name="Song L.R."/>
            <person name="Shu W.S."/>
        </authorList>
    </citation>
    <scope>NUCLEOTIDE SEQUENCE [LARGE SCALE GENOMIC DNA]</scope>
    <source>
        <strain evidence="1 2">FACHB-1344</strain>
    </source>
</reference>
<organism evidence="1 2">
    <name type="scientific">Microcystis flos-aquae FACHB-1344</name>
    <dbReference type="NCBI Taxonomy" id="2692899"/>
    <lineage>
        <taxon>Bacteria</taxon>
        <taxon>Bacillati</taxon>
        <taxon>Cyanobacteriota</taxon>
        <taxon>Cyanophyceae</taxon>
        <taxon>Oscillatoriophycideae</taxon>
        <taxon>Chroococcales</taxon>
        <taxon>Microcystaceae</taxon>
        <taxon>Microcystis</taxon>
    </lineage>
</organism>
<keyword evidence="2" id="KW-1185">Reference proteome</keyword>
<protein>
    <submittedName>
        <fullName evidence="1">Uncharacterized protein</fullName>
    </submittedName>
</protein>
<gene>
    <name evidence="1" type="ORF">H6G48_04630</name>
</gene>
<name>A0ABR8HR16_9CHRO</name>
<accession>A0ABR8HR16</accession>
<sequence length="32" mass="3712">MKVPPIIVSIVCFRIYARGLIETNRLFPCLTF</sequence>
<evidence type="ECO:0000313" key="2">
    <source>
        <dbReference type="Proteomes" id="UP000636187"/>
    </source>
</evidence>
<comment type="caution">
    <text evidence="1">The sequence shown here is derived from an EMBL/GenBank/DDBJ whole genome shotgun (WGS) entry which is preliminary data.</text>
</comment>
<proteinExistence type="predicted"/>